<protein>
    <submittedName>
        <fullName evidence="3">Glycosyltransferase</fullName>
    </submittedName>
</protein>
<evidence type="ECO:0000256" key="1">
    <source>
        <dbReference type="PROSITE-ProRule" id="PRU00339"/>
    </source>
</evidence>
<keyword evidence="4" id="KW-1185">Reference proteome</keyword>
<sequence length="942" mass="111974">MDITGYLRNGDFKRVIEAFSKLKSRTASDYVALSLAYYNLGEKNRAIAALKKAIKIEPKNLDALFNLAHIYHEIKKWDKLEDIALKYLSLDPHNWEINDMLCDLYIFEGHFEKAIEYLKRVLENVPENLVFQVKEKMSYLKKKIEESKKKTRVAFVCQKGLGHFLNGIIYGISDEYWVKKFLVTENEEVYRAIDWADIVWFEWANEVAIIGSNYSGIEGKPAIVRLHRYEAFREFPEMIRWNNISTLVLVSHSMKEVIRKYHPEIGKKTQIEVIYNGIDLSTVSFKKRNKGYNIAFAAYINSRKNIQLALQIMKKLIAIDKRYKLHIAGDFQELVLDLYLDYMVKEMGLENNVIFYGWVDNMEEWWEDKNYLLSTSIHEGHPYNIMEAMARGIKPVIHNFYGAKELYEQRWIFNDIDKACKIIASKEYDSEYYRNFVRKKGWLLDNQITQVRKLISKLKKTVNLKISEIKKEPDLNNLDEVDKHLNYLSQISEKDYVKFLEDFIVKSRFPVDFKMEYYSYSLYRNMRNYDRFSYISDVIPEYFHKEGKKVFENISDKSHRKSNLLKANSKIKVGFLLNGLDYFQVIFRHIFEAVVASKDLHFEYHFISVLPENFFQNSRIAKNMLQEYNIKYYIPSSKNLIQRANEILTYIKEEKMDVVIIQSFYLIPLMMFMYPAIRKIVPVIGQWMLQDLEKYFLDKIDFLMLEEKEKEHLLNGGLKKTKLFEFINAVDREIIENSRDVKSFYGLPRNSEVVISVGRAIKYMNKEFWKVVLELLENIQKDLRFIFIGPDKKSVGKYVPDFYLKNKKIILHGPDLNGRSFLKSADYYINSFPNGGGISFKEAYYAGLPIISFYSRCKNKINIHCRSLYLPIIYYENAENYFPEYREGENNVNKFYEMAYKLITDKGFKDSLQNSRRIPKEKMTYEFFITNFEKFIINNFRR</sequence>
<dbReference type="EMBL" id="CP071446">
    <property type="protein sequence ID" value="QTA38628.1"/>
    <property type="molecule type" value="Genomic_DNA"/>
</dbReference>
<dbReference type="Pfam" id="PF13414">
    <property type="entry name" value="TPR_11"/>
    <property type="match status" value="1"/>
</dbReference>
<proteinExistence type="predicted"/>
<feature type="repeat" description="TPR" evidence="1">
    <location>
        <begin position="95"/>
        <end position="128"/>
    </location>
</feature>
<dbReference type="RefSeq" id="WP_207567348.1">
    <property type="nucleotide sequence ID" value="NZ_CP071446.1"/>
</dbReference>
<gene>
    <name evidence="3" type="ORF">JYK00_03725</name>
</gene>
<dbReference type="InterPro" id="IPR011990">
    <property type="entry name" value="TPR-like_helical_dom_sf"/>
</dbReference>
<dbReference type="Proteomes" id="UP000671862">
    <property type="component" value="Chromosome"/>
</dbReference>
<reference evidence="3 4" key="1">
    <citation type="submission" date="2021-03" db="EMBL/GenBank/DDBJ databases">
        <title>Thermosipho ferrireducens sp.nov., an anaerobic thermophilic iron-reducing bacterium isolated from a deep-sea hydrothermal sulfide deposits.</title>
        <authorList>
            <person name="Zeng X."/>
            <person name="Chen Y."/>
            <person name="Shao Z."/>
        </authorList>
    </citation>
    <scope>NUCLEOTIDE SEQUENCE [LARGE SCALE GENOMIC DNA]</scope>
    <source>
        <strain evidence="3 4">JL129W03</strain>
    </source>
</reference>
<accession>A0ABX7SAY3</accession>
<dbReference type="Gene3D" id="3.40.50.2000">
    <property type="entry name" value="Glycogen Phosphorylase B"/>
    <property type="match status" value="4"/>
</dbReference>
<evidence type="ECO:0000259" key="2">
    <source>
        <dbReference type="Pfam" id="PF00534"/>
    </source>
</evidence>
<dbReference type="InterPro" id="IPR001296">
    <property type="entry name" value="Glyco_trans_1"/>
</dbReference>
<dbReference type="SUPFAM" id="SSF48452">
    <property type="entry name" value="TPR-like"/>
    <property type="match status" value="1"/>
</dbReference>
<dbReference type="PANTHER" id="PTHR12526:SF630">
    <property type="entry name" value="GLYCOSYLTRANSFERASE"/>
    <property type="match status" value="1"/>
</dbReference>
<dbReference type="SMART" id="SM00028">
    <property type="entry name" value="TPR"/>
    <property type="match status" value="3"/>
</dbReference>
<dbReference type="CDD" id="cd03801">
    <property type="entry name" value="GT4_PimA-like"/>
    <property type="match status" value="1"/>
</dbReference>
<name>A0ABX7SAY3_9BACT</name>
<evidence type="ECO:0000313" key="3">
    <source>
        <dbReference type="EMBL" id="QTA38628.1"/>
    </source>
</evidence>
<feature type="repeat" description="TPR" evidence="1">
    <location>
        <begin position="27"/>
        <end position="60"/>
    </location>
</feature>
<dbReference type="PROSITE" id="PS50293">
    <property type="entry name" value="TPR_REGION"/>
    <property type="match status" value="1"/>
</dbReference>
<dbReference type="PANTHER" id="PTHR12526">
    <property type="entry name" value="GLYCOSYLTRANSFERASE"/>
    <property type="match status" value="1"/>
</dbReference>
<evidence type="ECO:0000313" key="4">
    <source>
        <dbReference type="Proteomes" id="UP000671862"/>
    </source>
</evidence>
<dbReference type="PROSITE" id="PS50005">
    <property type="entry name" value="TPR"/>
    <property type="match status" value="2"/>
</dbReference>
<dbReference type="Gene3D" id="1.25.40.10">
    <property type="entry name" value="Tetratricopeptide repeat domain"/>
    <property type="match status" value="1"/>
</dbReference>
<keyword evidence="1" id="KW-0802">TPR repeat</keyword>
<dbReference type="InterPro" id="IPR019734">
    <property type="entry name" value="TPR_rpt"/>
</dbReference>
<feature type="domain" description="Glycosyl transferase family 1" evidence="2">
    <location>
        <begin position="286"/>
        <end position="407"/>
    </location>
</feature>
<dbReference type="Pfam" id="PF13181">
    <property type="entry name" value="TPR_8"/>
    <property type="match status" value="1"/>
</dbReference>
<organism evidence="3 4">
    <name type="scientific">Thermosipho ferrireducens</name>
    <dbReference type="NCBI Taxonomy" id="2571116"/>
    <lineage>
        <taxon>Bacteria</taxon>
        <taxon>Thermotogati</taxon>
        <taxon>Thermotogota</taxon>
        <taxon>Thermotogae</taxon>
        <taxon>Thermotogales</taxon>
        <taxon>Fervidobacteriaceae</taxon>
        <taxon>Thermosipho</taxon>
    </lineage>
</organism>
<dbReference type="Pfam" id="PF00534">
    <property type="entry name" value="Glycos_transf_1"/>
    <property type="match status" value="1"/>
</dbReference>
<dbReference type="SUPFAM" id="SSF53756">
    <property type="entry name" value="UDP-Glycosyltransferase/glycogen phosphorylase"/>
    <property type="match status" value="2"/>
</dbReference>